<accession>A0A3N7FC86</accession>
<sequence length="91" mass="10275">MLLFLDIYGPHSGSSRRVVLYTKSVQGTLVVNINLMLIALLPSRKYQPHRDQLDGLGTKTLLMKKTRQALLCRLLLALQAAAHRRLARLQP</sequence>
<dbReference type="InParanoid" id="A0A3N7FC86"/>
<organism evidence="1">
    <name type="scientific">Populus trichocarpa</name>
    <name type="common">Western balsam poplar</name>
    <name type="synonym">Populus balsamifera subsp. trichocarpa</name>
    <dbReference type="NCBI Taxonomy" id="3694"/>
    <lineage>
        <taxon>Eukaryota</taxon>
        <taxon>Viridiplantae</taxon>
        <taxon>Streptophyta</taxon>
        <taxon>Embryophyta</taxon>
        <taxon>Tracheophyta</taxon>
        <taxon>Spermatophyta</taxon>
        <taxon>Magnoliopsida</taxon>
        <taxon>eudicotyledons</taxon>
        <taxon>Gunneridae</taxon>
        <taxon>Pentapetalae</taxon>
        <taxon>rosids</taxon>
        <taxon>fabids</taxon>
        <taxon>Malpighiales</taxon>
        <taxon>Salicaceae</taxon>
        <taxon>Saliceae</taxon>
        <taxon>Populus</taxon>
    </lineage>
</organism>
<name>A0A3N7FC86_POPTR</name>
<proteinExistence type="predicted"/>
<reference evidence="1" key="2">
    <citation type="submission" date="2017-07" db="EMBL/GenBank/DDBJ databases">
        <title>WGS assembly of Populus trichocarpa.</title>
        <authorList>
            <person name="Tuskan G."/>
            <person name="Difazio S."/>
            <person name="Jansson S."/>
            <person name="Bohlmann J."/>
            <person name="Grigoriev I."/>
            <person name="Hellsten U."/>
            <person name="Putnam N."/>
            <person name="Ralph S."/>
            <person name="Rombauts S."/>
            <person name="Salamov A."/>
            <person name="Schein J."/>
            <person name="Sterck L."/>
            <person name="Aerts A."/>
            <person name="Bhalerao R."/>
            <person name="Bhalerao R."/>
            <person name="Blaudez D."/>
            <person name="Boerjan W."/>
            <person name="Brun A."/>
            <person name="Brunner A."/>
            <person name="Busov V."/>
            <person name="Campbell M."/>
            <person name="Carlson J."/>
            <person name="Chalot M."/>
            <person name="Chapman J."/>
            <person name="Chen G."/>
            <person name="Cooper D."/>
            <person name="Coutinho P."/>
            <person name="Couturier J."/>
            <person name="Covert S."/>
            <person name="Cronk Q."/>
            <person name="Cunningham R."/>
            <person name="Davis J."/>
            <person name="Degroeve S."/>
            <person name="Dejardin A."/>
            <person name="Depamphilis C."/>
            <person name="Detter J."/>
            <person name="Dirks B."/>
            <person name="Dubchak I."/>
            <person name="Duplessis S."/>
            <person name="Ehlting J."/>
            <person name="Ellis B."/>
            <person name="Gendler K."/>
            <person name="Goodstein D."/>
            <person name="Gribskov M."/>
            <person name="Grimwood J."/>
            <person name="Groover A."/>
            <person name="Gunter L."/>
            <person name="Hamberger B."/>
            <person name="Heinze B."/>
            <person name="Helariutta Y."/>
            <person name="Henrissat B."/>
            <person name="Holligan D."/>
            <person name="Holt R."/>
            <person name="Huang W."/>
            <person name="Islam-Faridi N."/>
            <person name="Jones S."/>
            <person name="Jones-Rhoades M."/>
            <person name="Jorgensen R."/>
            <person name="Joshi C."/>
            <person name="Kangasjarvi J."/>
            <person name="Karlsson J."/>
            <person name="Kelleher C."/>
            <person name="Kirkpatrick R."/>
            <person name="Kirst M."/>
            <person name="Kohler A."/>
            <person name="Kalluri U."/>
            <person name="Larimer F."/>
            <person name="Leebens-Mack J."/>
            <person name="Leple J."/>
            <person name="Locascio P."/>
            <person name="Lou Y."/>
            <person name="Lucas S."/>
            <person name="Martin F."/>
            <person name="Montanini B."/>
            <person name="Napoli C."/>
            <person name="Nelson D."/>
            <person name="Nelson C."/>
            <person name="Nieminen K."/>
            <person name="Nilsson O."/>
            <person name="Pereda V."/>
            <person name="Peter G."/>
            <person name="Philippe R."/>
            <person name="Pilate G."/>
            <person name="Poliakov A."/>
            <person name="Razumovskaya J."/>
            <person name="Richardson P."/>
            <person name="Rinaldi C."/>
            <person name="Ritland K."/>
            <person name="Rouze P."/>
            <person name="Ryaboy D."/>
            <person name="Schmutz J."/>
            <person name="Schrader J."/>
            <person name="Segerman B."/>
            <person name="Shin H."/>
            <person name="Siddiqui A."/>
            <person name="Sterky F."/>
            <person name="Terry A."/>
            <person name="Tsai C."/>
            <person name="Uberbacher E."/>
            <person name="Unneberg P."/>
            <person name="Vahala J."/>
            <person name="Wall K."/>
            <person name="Wessler S."/>
            <person name="Yang G."/>
            <person name="Yin T."/>
            <person name="Douglas C."/>
            <person name="Marra M."/>
            <person name="Sandberg G."/>
            <person name="Van De Peer Y."/>
            <person name="Rokhsar D."/>
        </authorList>
    </citation>
    <scope>NUCLEOTIDE SEQUENCE</scope>
    <source>
        <strain evidence="1">Nisqually-1</strain>
    </source>
</reference>
<evidence type="ECO:0000313" key="1">
    <source>
        <dbReference type="EMBL" id="RQO93749.1"/>
    </source>
</evidence>
<protein>
    <submittedName>
        <fullName evidence="1">Uncharacterized protein</fullName>
    </submittedName>
</protein>
<dbReference type="AlphaFoldDB" id="A0A3N7FC86"/>
<gene>
    <name evidence="1" type="ORF">POPTR_T105666</name>
</gene>
<dbReference type="EMBL" id="KZ623428">
    <property type="protein sequence ID" value="RQO93749.1"/>
    <property type="molecule type" value="Genomic_DNA"/>
</dbReference>
<reference evidence="1" key="1">
    <citation type="journal article" date="2006" name="Science">
        <title>The genome of black cottonwood, Populus trichocarpa (Torr. &amp; Gray).</title>
        <authorList>
            <person name="Tuskan G.A."/>
            <person name="Difazio S."/>
            <person name="Jansson S."/>
            <person name="Bohlmann J."/>
            <person name="Grigoriev I."/>
            <person name="Hellsten U."/>
            <person name="Putnam N."/>
            <person name="Ralph S."/>
            <person name="Rombauts S."/>
            <person name="Salamov A."/>
            <person name="Schein J."/>
            <person name="Sterck L."/>
            <person name="Aerts A."/>
            <person name="Bhalerao R.R."/>
            <person name="Bhalerao R.P."/>
            <person name="Blaudez D."/>
            <person name="Boerjan W."/>
            <person name="Brun A."/>
            <person name="Brunner A."/>
            <person name="Busov V."/>
            <person name="Campbell M."/>
            <person name="Carlson J."/>
            <person name="Chalot M."/>
            <person name="Chapman J."/>
            <person name="Chen G.L."/>
            <person name="Cooper D."/>
            <person name="Coutinho P.M."/>
            <person name="Couturier J."/>
            <person name="Covert S."/>
            <person name="Cronk Q."/>
            <person name="Cunningham R."/>
            <person name="Davis J."/>
            <person name="Degroeve S."/>
            <person name="Dejardin A."/>
            <person name="Depamphilis C."/>
            <person name="Detter J."/>
            <person name="Dirks B."/>
            <person name="Dubchak I."/>
            <person name="Duplessis S."/>
            <person name="Ehlting J."/>
            <person name="Ellis B."/>
            <person name="Gendler K."/>
            <person name="Goodstein D."/>
            <person name="Gribskov M."/>
            <person name="Grimwood J."/>
            <person name="Groover A."/>
            <person name="Gunter L."/>
            <person name="Hamberger B."/>
            <person name="Heinze B."/>
            <person name="Helariutta Y."/>
            <person name="Henrissat B."/>
            <person name="Holligan D."/>
            <person name="Holt R."/>
            <person name="Huang W."/>
            <person name="Islam-Faridi N."/>
            <person name="Jones S."/>
            <person name="Jones-Rhoades M."/>
            <person name="Jorgensen R."/>
            <person name="Joshi C."/>
            <person name="Kangasjarvi J."/>
            <person name="Karlsson J."/>
            <person name="Kelleher C."/>
            <person name="Kirkpatrick R."/>
            <person name="Kirst M."/>
            <person name="Kohler A."/>
            <person name="Kalluri U."/>
            <person name="Larimer F."/>
            <person name="Leebens-Mack J."/>
            <person name="Leple J.C."/>
            <person name="Locascio P."/>
            <person name="Lou Y."/>
            <person name="Lucas S."/>
            <person name="Martin F."/>
            <person name="Montanini B."/>
            <person name="Napoli C."/>
            <person name="Nelson D.R."/>
            <person name="Nelson C."/>
            <person name="Nieminen K."/>
            <person name="Nilsson O."/>
            <person name="Pereda V."/>
            <person name="Peter G."/>
            <person name="Philippe R."/>
            <person name="Pilate G."/>
            <person name="Poliakov A."/>
            <person name="Razumovskaya J."/>
            <person name="Richardson P."/>
            <person name="Rinaldi C."/>
            <person name="Ritland K."/>
            <person name="Rouze P."/>
            <person name="Ryaboy D."/>
            <person name="Schmutz J."/>
            <person name="Schrader J."/>
            <person name="Segerman B."/>
            <person name="Shin H."/>
            <person name="Siddiqui A."/>
            <person name="Sterky F."/>
            <person name="Terry A."/>
            <person name="Tsai C.J."/>
            <person name="Uberbacher E."/>
            <person name="Unneberg P."/>
            <person name="Vahala J."/>
            <person name="Wall K."/>
            <person name="Wessler S."/>
            <person name="Yang G."/>
            <person name="Yin T."/>
            <person name="Douglas C."/>
            <person name="Marra M."/>
            <person name="Sandberg G."/>
            <person name="Van de Peer Y."/>
            <person name="Rokhsar D."/>
        </authorList>
    </citation>
    <scope>NUCLEOTIDE SEQUENCE [LARGE SCALE GENOMIC DNA]</scope>
    <source>
        <strain evidence="1">Nisqually-1</strain>
    </source>
</reference>